<keyword evidence="1" id="KW-0472">Membrane</keyword>
<name>A0A9X1L1V3_9BACT</name>
<proteinExistence type="predicted"/>
<sequence length="154" mass="18103">MNLEIKTKHPQFNVYLNFFGLFIIPFVFVGLLIAIFSDDLPISYYYIFFMLPLVLAVALTFSSRPFTLRIDSVVAMDKLEDYVMEYLVSENLMTVDEDVAGIRMQSTRKIYQMLNDWFGTEIVKIIRTPLYMEVTGHRRYVEGLEAKLRYGRKN</sequence>
<organism evidence="2 3">
    <name type="scientific">Fulvivirga sedimenti</name>
    <dbReference type="NCBI Taxonomy" id="2879465"/>
    <lineage>
        <taxon>Bacteria</taxon>
        <taxon>Pseudomonadati</taxon>
        <taxon>Bacteroidota</taxon>
        <taxon>Cytophagia</taxon>
        <taxon>Cytophagales</taxon>
        <taxon>Fulvivirgaceae</taxon>
        <taxon>Fulvivirga</taxon>
    </lineage>
</organism>
<keyword evidence="3" id="KW-1185">Reference proteome</keyword>
<evidence type="ECO:0000313" key="2">
    <source>
        <dbReference type="EMBL" id="MCA6079084.1"/>
    </source>
</evidence>
<keyword evidence="1" id="KW-0812">Transmembrane</keyword>
<comment type="caution">
    <text evidence="2">The sequence shown here is derived from an EMBL/GenBank/DDBJ whole genome shotgun (WGS) entry which is preliminary data.</text>
</comment>
<evidence type="ECO:0000256" key="1">
    <source>
        <dbReference type="SAM" id="Phobius"/>
    </source>
</evidence>
<feature type="transmembrane region" description="Helical" evidence="1">
    <location>
        <begin position="42"/>
        <end position="61"/>
    </location>
</feature>
<accession>A0A9X1L1V3</accession>
<dbReference type="AlphaFoldDB" id="A0A9X1L1V3"/>
<reference evidence="2" key="1">
    <citation type="submission" date="2021-09" db="EMBL/GenBank/DDBJ databases">
        <title>Fulvivirga sp. isolated from coastal sediment.</title>
        <authorList>
            <person name="Yu H."/>
        </authorList>
    </citation>
    <scope>NUCLEOTIDE SEQUENCE</scope>
    <source>
        <strain evidence="2">1062</strain>
    </source>
</reference>
<gene>
    <name evidence="2" type="ORF">LDX50_29705</name>
</gene>
<keyword evidence="1" id="KW-1133">Transmembrane helix</keyword>
<dbReference type="Proteomes" id="UP001139409">
    <property type="component" value="Unassembled WGS sequence"/>
</dbReference>
<evidence type="ECO:0000313" key="3">
    <source>
        <dbReference type="Proteomes" id="UP001139409"/>
    </source>
</evidence>
<dbReference type="EMBL" id="JAIXNE010000009">
    <property type="protein sequence ID" value="MCA6079084.1"/>
    <property type="molecule type" value="Genomic_DNA"/>
</dbReference>
<feature type="transmembrane region" description="Helical" evidence="1">
    <location>
        <begin position="12"/>
        <end position="36"/>
    </location>
</feature>
<dbReference type="RefSeq" id="WP_225699946.1">
    <property type="nucleotide sequence ID" value="NZ_JAIXNE010000009.1"/>
</dbReference>
<protein>
    <submittedName>
        <fullName evidence="2">Uncharacterized protein</fullName>
    </submittedName>
</protein>